<accession>A0A261VRB8</accession>
<feature type="transmembrane region" description="Helical" evidence="1">
    <location>
        <begin position="7"/>
        <end position="31"/>
    </location>
</feature>
<dbReference type="EMBL" id="NEVT01000006">
    <property type="protein sequence ID" value="OZI76032.1"/>
    <property type="molecule type" value="Genomic_DNA"/>
</dbReference>
<proteinExistence type="predicted"/>
<dbReference type="Proteomes" id="UP000215633">
    <property type="component" value="Unassembled WGS sequence"/>
</dbReference>
<reference evidence="3" key="1">
    <citation type="submission" date="2017-05" db="EMBL/GenBank/DDBJ databases">
        <title>Complete and WGS of Bordetella genogroups.</title>
        <authorList>
            <person name="Spilker T."/>
            <person name="Lipuma J."/>
        </authorList>
    </citation>
    <scope>NUCLEOTIDE SEQUENCE [LARGE SCALE GENOMIC DNA]</scope>
    <source>
        <strain evidence="3">AU8256</strain>
    </source>
</reference>
<keyword evidence="3" id="KW-1185">Reference proteome</keyword>
<evidence type="ECO:0000256" key="1">
    <source>
        <dbReference type="SAM" id="Phobius"/>
    </source>
</evidence>
<keyword evidence="1" id="KW-0812">Transmembrane</keyword>
<keyword evidence="1" id="KW-1133">Transmembrane helix</keyword>
<gene>
    <name evidence="2" type="ORF">CAL24_12650</name>
</gene>
<keyword evidence="1" id="KW-0472">Membrane</keyword>
<evidence type="ECO:0000313" key="3">
    <source>
        <dbReference type="Proteomes" id="UP000215633"/>
    </source>
</evidence>
<evidence type="ECO:0000313" key="2">
    <source>
        <dbReference type="EMBL" id="OZI76032.1"/>
    </source>
</evidence>
<feature type="transmembrane region" description="Helical" evidence="1">
    <location>
        <begin position="37"/>
        <end position="55"/>
    </location>
</feature>
<dbReference type="RefSeq" id="WP_028355866.1">
    <property type="nucleotide sequence ID" value="NZ_NEVT01000006.1"/>
</dbReference>
<name>A0A261VRB8_9BORD</name>
<protein>
    <recommendedName>
        <fullName evidence="4">DUF4175 domain-containing protein</fullName>
    </recommendedName>
</protein>
<sequence>MTPRSRFWFIWGAPIVLGVLSVFGLLAALLGTGLWHWASWLSLAALLVVIARYWWFPPSRN</sequence>
<organism evidence="2 3">
    <name type="scientific">Bordetella genomosp. 2</name>
    <dbReference type="NCBI Taxonomy" id="1983456"/>
    <lineage>
        <taxon>Bacteria</taxon>
        <taxon>Pseudomonadati</taxon>
        <taxon>Pseudomonadota</taxon>
        <taxon>Betaproteobacteria</taxon>
        <taxon>Burkholderiales</taxon>
        <taxon>Alcaligenaceae</taxon>
        <taxon>Bordetella</taxon>
    </lineage>
</organism>
<comment type="caution">
    <text evidence="2">The sequence shown here is derived from an EMBL/GenBank/DDBJ whole genome shotgun (WGS) entry which is preliminary data.</text>
</comment>
<dbReference type="AlphaFoldDB" id="A0A261VRB8"/>
<evidence type="ECO:0008006" key="4">
    <source>
        <dbReference type="Google" id="ProtNLM"/>
    </source>
</evidence>